<reference evidence="1" key="2">
    <citation type="submission" date="2021-08" db="EMBL/GenBank/DDBJ databases">
        <authorList>
            <person name="Dalcin Martins P."/>
        </authorList>
    </citation>
    <scope>NUCLEOTIDE SEQUENCE</scope>
    <source>
        <strain evidence="1">MAG_39</strain>
    </source>
</reference>
<accession>A0A953SDE6</accession>
<dbReference type="EMBL" id="JAIOIV010000136">
    <property type="protein sequence ID" value="MBZ0158125.1"/>
    <property type="molecule type" value="Genomic_DNA"/>
</dbReference>
<proteinExistence type="predicted"/>
<dbReference type="AlphaFoldDB" id="A0A953SDE6"/>
<reference evidence="1" key="1">
    <citation type="journal article" date="2021" name="bioRxiv">
        <title>Unraveling nitrogen, sulfur and carbon metabolic pathways and microbial community transcriptional responses to substrate deprivation and toxicity stresses in a bioreactor mimicking anoxic brackish coastal sediment conditions.</title>
        <authorList>
            <person name="Martins P.D."/>
            <person name="Echeveste M.J."/>
            <person name="Arshad A."/>
            <person name="Kurth J."/>
            <person name="Ouboter H."/>
            <person name="Jetten M.S.M."/>
            <person name="Welte C.U."/>
        </authorList>
    </citation>
    <scope>NUCLEOTIDE SEQUENCE</scope>
    <source>
        <strain evidence="1">MAG_39</strain>
    </source>
</reference>
<sequence length="633" mass="68829">MKKKLAILFVVFFLSGIVYGDAVQREGDSVHLLQKAYERGEIDYRTALNYKLYAVFNKKKLPRGYQSDSPVKSATPVLLEAKENRLLLYKDNEFILYRPTDVTDGDYYGSGIAVWTYDSPGGHFKVHYTENNVNGDAVYGSDGVQSTVPSFVTSLASSLDESWTQIVTSRGYTAPTSDGTAGGDGRFDVYILDLSSVYGYTTFDTSVSDTYIVIENDFSGFPSNLDPDPRLGALKVTAAHEFFHAVQFQYSYSSANVWWMEASSTWMEDEVYPTVNDYLNLLGRKYDDANDNGFWDSGETYYNLDGTTPAGTQGRPGGWFDNPDYSLDSTLSDHEYGTIIWVKYLSKAYGSDVVRSIWTRIGGGTAALQSVINELGAQGTSLGSAYTAFESANYRRDYPDGGYYPLVRHAAAYSSYPQTVSGFLSHLASHFYSFKAEGSSSVLTLTFSNMNSGNNAVRLILVKGTGGYDEQDVALTGSSVSTQVSGFGSTYSKVVAIIMNISSTQDGLAYSFTALKEGGAASEGSASGGGGGGGCFIATAAYGSALAPEVQELRKFRDEYLLTTAAGRAVVNAYYRMSPPLADYIAKHETARTAARIALAPVVYGVKYPWAAGGVIGLCTAPLLWRKGRTRQR</sequence>
<comment type="caution">
    <text evidence="1">The sequence shown here is derived from an EMBL/GenBank/DDBJ whole genome shotgun (WGS) entry which is preliminary data.</text>
</comment>
<protein>
    <submittedName>
        <fullName evidence="1">Uncharacterized protein</fullName>
    </submittedName>
</protein>
<evidence type="ECO:0000313" key="1">
    <source>
        <dbReference type="EMBL" id="MBZ0158125.1"/>
    </source>
</evidence>
<gene>
    <name evidence="1" type="ORF">K8I29_18155</name>
</gene>
<organism evidence="1 2">
    <name type="scientific">Candidatus Nitrobium versatile</name>
    <dbReference type="NCBI Taxonomy" id="2884831"/>
    <lineage>
        <taxon>Bacteria</taxon>
        <taxon>Pseudomonadati</taxon>
        <taxon>Nitrospirota</taxon>
        <taxon>Nitrospiria</taxon>
        <taxon>Nitrospirales</taxon>
        <taxon>Nitrospiraceae</taxon>
        <taxon>Candidatus Nitrobium</taxon>
    </lineage>
</organism>
<dbReference type="InterPro" id="IPR049886">
    <property type="entry name" value="CFI_box_CTERM_dom"/>
</dbReference>
<evidence type="ECO:0000313" key="2">
    <source>
        <dbReference type="Proteomes" id="UP000705867"/>
    </source>
</evidence>
<name>A0A953SDE6_9BACT</name>
<dbReference type="NCBIfam" id="NF045524">
    <property type="entry name" value="MXAN_6640_HExxH"/>
    <property type="match status" value="1"/>
</dbReference>
<dbReference type="Proteomes" id="UP000705867">
    <property type="component" value="Unassembled WGS sequence"/>
</dbReference>
<dbReference type="NCBIfam" id="NF041770">
    <property type="entry name" value="CFI_box_CTERM"/>
    <property type="match status" value="1"/>
</dbReference>